<dbReference type="EMBL" id="BAABLM010000012">
    <property type="protein sequence ID" value="GAA4686631.1"/>
    <property type="molecule type" value="Genomic_DNA"/>
</dbReference>
<evidence type="ECO:0000313" key="3">
    <source>
        <dbReference type="EMBL" id="GAA4686631.1"/>
    </source>
</evidence>
<protein>
    <recommendedName>
        <fullName evidence="2">Protein-glutamine gamma-glutamyltransferase-like C-terminal domain-containing protein</fullName>
    </recommendedName>
</protein>
<dbReference type="InterPro" id="IPR025403">
    <property type="entry name" value="TgpA-like_C"/>
</dbReference>
<dbReference type="Proteomes" id="UP001501295">
    <property type="component" value="Unassembled WGS sequence"/>
</dbReference>
<dbReference type="Pfam" id="PF13559">
    <property type="entry name" value="DUF4129"/>
    <property type="match status" value="1"/>
</dbReference>
<keyword evidence="1" id="KW-0472">Membrane</keyword>
<keyword evidence="1" id="KW-0812">Transmembrane</keyword>
<evidence type="ECO:0000313" key="4">
    <source>
        <dbReference type="Proteomes" id="UP001501295"/>
    </source>
</evidence>
<proteinExistence type="predicted"/>
<feature type="transmembrane region" description="Helical" evidence="1">
    <location>
        <begin position="57"/>
        <end position="78"/>
    </location>
</feature>
<accession>A0ABP8WCD8</accession>
<evidence type="ECO:0000259" key="2">
    <source>
        <dbReference type="Pfam" id="PF13559"/>
    </source>
</evidence>
<keyword evidence="4" id="KW-1185">Reference proteome</keyword>
<feature type="domain" description="Protein-glutamine gamma-glutamyltransferase-like C-terminal" evidence="2">
    <location>
        <begin position="125"/>
        <end position="195"/>
    </location>
</feature>
<keyword evidence="1" id="KW-1133">Transmembrane helix</keyword>
<comment type="caution">
    <text evidence="3">The sequence shown here is derived from an EMBL/GenBank/DDBJ whole genome shotgun (WGS) entry which is preliminary data.</text>
</comment>
<evidence type="ECO:0000256" key="1">
    <source>
        <dbReference type="SAM" id="Phobius"/>
    </source>
</evidence>
<organism evidence="3 4">
    <name type="scientific">Frondihabitans cladoniiphilus</name>
    <dbReference type="NCBI Taxonomy" id="715785"/>
    <lineage>
        <taxon>Bacteria</taxon>
        <taxon>Bacillati</taxon>
        <taxon>Actinomycetota</taxon>
        <taxon>Actinomycetes</taxon>
        <taxon>Micrococcales</taxon>
        <taxon>Microbacteriaceae</taxon>
        <taxon>Frondihabitans</taxon>
    </lineage>
</organism>
<sequence>MTAPLTPSSGDARRLLEQELAKQEYQASKPGLIDRLATAFFDWVESIHFGSVSGAPALAIAVLLFVVVGVIVVLLLVYGLPRFNRHGSVEAPLFGDDDTREAAALRASAATAAAAGDYSRAVVEAYRAIARALGERGALEVTPGTTAHAFGERAALLFPDHGRALTDAARRFDEVRYLDRAGSAAAYESLAALDRELERTTPVQQASTLEGARS</sequence>
<reference evidence="4" key="1">
    <citation type="journal article" date="2019" name="Int. J. Syst. Evol. Microbiol.">
        <title>The Global Catalogue of Microorganisms (GCM) 10K type strain sequencing project: providing services to taxonomists for standard genome sequencing and annotation.</title>
        <authorList>
            <consortium name="The Broad Institute Genomics Platform"/>
            <consortium name="The Broad Institute Genome Sequencing Center for Infectious Disease"/>
            <person name="Wu L."/>
            <person name="Ma J."/>
        </authorList>
    </citation>
    <scope>NUCLEOTIDE SEQUENCE [LARGE SCALE GENOMIC DNA]</scope>
    <source>
        <strain evidence="4">JCM 18956</strain>
    </source>
</reference>
<name>A0ABP8WCD8_9MICO</name>
<dbReference type="RefSeq" id="WP_345377399.1">
    <property type="nucleotide sequence ID" value="NZ_BAABLM010000012.1"/>
</dbReference>
<gene>
    <name evidence="3" type="ORF">GCM10025780_36700</name>
</gene>